<organism evidence="3 4">
    <name type="scientific">Mucor plumbeus</name>
    <dbReference type="NCBI Taxonomy" id="97098"/>
    <lineage>
        <taxon>Eukaryota</taxon>
        <taxon>Fungi</taxon>
        <taxon>Fungi incertae sedis</taxon>
        <taxon>Mucoromycota</taxon>
        <taxon>Mucoromycotina</taxon>
        <taxon>Mucoromycetes</taxon>
        <taxon>Mucorales</taxon>
        <taxon>Mucorineae</taxon>
        <taxon>Mucoraceae</taxon>
        <taxon>Mucor</taxon>
    </lineage>
</organism>
<feature type="compositionally biased region" description="Basic residues" evidence="1">
    <location>
        <begin position="676"/>
        <end position="692"/>
    </location>
</feature>
<name>A0A8H7V0U8_9FUNG</name>
<dbReference type="InterPro" id="IPR052586">
    <property type="entry name" value="ASCC2"/>
</dbReference>
<evidence type="ECO:0000313" key="3">
    <source>
        <dbReference type="EMBL" id="KAG2201307.1"/>
    </source>
</evidence>
<protein>
    <recommendedName>
        <fullName evidence="2">CUE domain-containing protein</fullName>
    </recommendedName>
</protein>
<dbReference type="EMBL" id="JAEPRC010000289">
    <property type="protein sequence ID" value="KAG2201307.1"/>
    <property type="molecule type" value="Genomic_DNA"/>
</dbReference>
<dbReference type="PANTHER" id="PTHR21494:SF0">
    <property type="entry name" value="ACTIVATING SIGNAL COINTEGRATOR 1 COMPLEX SUBUNIT 2"/>
    <property type="match status" value="1"/>
</dbReference>
<comment type="caution">
    <text evidence="3">The sequence shown here is derived from an EMBL/GenBank/DDBJ whole genome shotgun (WGS) entry which is preliminary data.</text>
</comment>
<gene>
    <name evidence="3" type="ORF">INT46_003884</name>
</gene>
<feature type="domain" description="CUE" evidence="2">
    <location>
        <begin position="370"/>
        <end position="413"/>
    </location>
</feature>
<evidence type="ECO:0000313" key="4">
    <source>
        <dbReference type="Proteomes" id="UP000650833"/>
    </source>
</evidence>
<accession>A0A8H7V0U8</accession>
<dbReference type="Proteomes" id="UP000650833">
    <property type="component" value="Unassembled WGS sequence"/>
</dbReference>
<dbReference type="CDD" id="cd14364">
    <property type="entry name" value="CUE_ASCC2"/>
    <property type="match status" value="1"/>
</dbReference>
<dbReference type="AlphaFoldDB" id="A0A8H7V0U8"/>
<dbReference type="OrthoDB" id="5577209at2759"/>
<dbReference type="SUPFAM" id="SSF46934">
    <property type="entry name" value="UBA-like"/>
    <property type="match status" value="1"/>
</dbReference>
<dbReference type="InterPro" id="IPR009060">
    <property type="entry name" value="UBA-like_sf"/>
</dbReference>
<feature type="region of interest" description="Disordered" evidence="1">
    <location>
        <begin position="340"/>
        <end position="360"/>
    </location>
</feature>
<evidence type="ECO:0000259" key="2">
    <source>
        <dbReference type="PROSITE" id="PS51140"/>
    </source>
</evidence>
<dbReference type="Pfam" id="PF02845">
    <property type="entry name" value="CUE"/>
    <property type="match status" value="1"/>
</dbReference>
<feature type="region of interest" description="Disordered" evidence="1">
    <location>
        <begin position="642"/>
        <end position="699"/>
    </location>
</feature>
<evidence type="ECO:0000256" key="1">
    <source>
        <dbReference type="SAM" id="MobiDB-lite"/>
    </source>
</evidence>
<reference evidence="3" key="1">
    <citation type="submission" date="2020-12" db="EMBL/GenBank/DDBJ databases">
        <title>Metabolic potential, ecology and presence of endohyphal bacteria is reflected in genomic diversity of Mucoromycotina.</title>
        <authorList>
            <person name="Muszewska A."/>
            <person name="Okrasinska A."/>
            <person name="Steczkiewicz K."/>
            <person name="Drgas O."/>
            <person name="Orlowska M."/>
            <person name="Perlinska-Lenart U."/>
            <person name="Aleksandrzak-Piekarczyk T."/>
            <person name="Szatraj K."/>
            <person name="Zielenkiewicz U."/>
            <person name="Pilsyk S."/>
            <person name="Malc E."/>
            <person name="Mieczkowski P."/>
            <person name="Kruszewska J.S."/>
            <person name="Biernat P."/>
            <person name="Pawlowska J."/>
        </authorList>
    </citation>
    <scope>NUCLEOTIDE SEQUENCE</scope>
    <source>
        <strain evidence="3">CBS 226.32</strain>
    </source>
</reference>
<proteinExistence type="predicted"/>
<keyword evidence="4" id="KW-1185">Reference proteome</keyword>
<dbReference type="GO" id="GO:0043130">
    <property type="term" value="F:ubiquitin binding"/>
    <property type="evidence" value="ECO:0007669"/>
    <property type="project" value="InterPro"/>
</dbReference>
<sequence length="699" mass="79012">MLDFIPYIAENTEGIDISTWKIALDAWTSNLTELLNMEDAIFVKETTSNKSLSLFVEQILNEQMDNTTTVNSKLIKDVFLIYYRLASVNISHVNLLLDADKLSSFAVVYGESNAIEVRRIIAQLAQEEYVEKELLSVIGTLVDAVQSMPNLLVAPASIEMLDRAYVLVRVLDALLSATLYVEVIQSFFDALDSVLIDCYKDVIPVLKKTVDYDFDAAPYAFLVKKSLVSAFNSYADSHFFKPLGYISSIKNHGILKKLSDPVDISAIDLLSKKVLEYIEKSGLETSKNAFVDGPLILDWEVEYRITRKLDWINKNSFGGDDERIEFLMLSMEQVRDSNIGTGSWGDSLQTQESSQEISNQQKQTIYQNVERTSKISQVHDLFPDFGDGFIEACLEANEDDVEVVVMQLLEDSLPASVRGLDRKMERKPLPDAATTVSQLTHLEGEAEAVYLEAEARENPNEESVLKSRRNIYDNDEFDIFNRRSVDTSKVYAGKKDKGNADSLLDDKSFIQSEKKNVLQRVVDMYDDDYDDTYDDINDAGVPSTLENGDGDAALDVVRKKQEVVDPGIENESLLVHSFVDNPELFARNSTARKSTKRAELRKRTAMSDEQLEGWAIMFTRNPRKNRILDKYMLFDGNQTQVSEDVSQAQKQALKKENKRPPVSEAKDRSYKDKNKARFGNHNRKAQRDKKVAKAGPPPS</sequence>
<dbReference type="PANTHER" id="PTHR21494">
    <property type="entry name" value="ACTIVATING SIGNAL COINTEGRATOR 1 COMPLEX SUBUNIT 2 ASC-1 COMPLEX SUBUNIT P100"/>
    <property type="match status" value="1"/>
</dbReference>
<dbReference type="PROSITE" id="PS51140">
    <property type="entry name" value="CUE"/>
    <property type="match status" value="1"/>
</dbReference>
<dbReference type="InterPro" id="IPR041800">
    <property type="entry name" value="ASCC2_CUE"/>
</dbReference>
<dbReference type="InterPro" id="IPR003892">
    <property type="entry name" value="CUE"/>
</dbReference>
<dbReference type="SMART" id="SM00546">
    <property type="entry name" value="CUE"/>
    <property type="match status" value="1"/>
</dbReference>
<dbReference type="Gene3D" id="1.10.8.10">
    <property type="entry name" value="DNA helicase RuvA subunit, C-terminal domain"/>
    <property type="match status" value="1"/>
</dbReference>
<feature type="compositionally biased region" description="Basic and acidic residues" evidence="1">
    <location>
        <begin position="653"/>
        <end position="675"/>
    </location>
</feature>